<feature type="compositionally biased region" description="Gly residues" evidence="1">
    <location>
        <begin position="435"/>
        <end position="447"/>
    </location>
</feature>
<feature type="compositionally biased region" description="Basic residues" evidence="1">
    <location>
        <begin position="317"/>
        <end position="335"/>
    </location>
</feature>
<feature type="compositionally biased region" description="Acidic residues" evidence="1">
    <location>
        <begin position="754"/>
        <end position="766"/>
    </location>
</feature>
<proteinExistence type="predicted"/>
<feature type="region of interest" description="Disordered" evidence="1">
    <location>
        <begin position="428"/>
        <end position="452"/>
    </location>
</feature>
<feature type="compositionally biased region" description="Pro residues" evidence="1">
    <location>
        <begin position="621"/>
        <end position="635"/>
    </location>
</feature>
<feature type="domain" description="Peptidase A2" evidence="2">
    <location>
        <begin position="678"/>
        <end position="751"/>
    </location>
</feature>
<feature type="compositionally biased region" description="Acidic residues" evidence="1">
    <location>
        <begin position="34"/>
        <end position="47"/>
    </location>
</feature>
<gene>
    <name evidence="3" type="ORF">MKZ38_001747</name>
</gene>
<feature type="region of interest" description="Disordered" evidence="1">
    <location>
        <begin position="1007"/>
        <end position="1027"/>
    </location>
</feature>
<keyword evidence="4" id="KW-1185">Reference proteome</keyword>
<dbReference type="EMBL" id="JAKWBI020000014">
    <property type="protein sequence ID" value="KAJ2906387.1"/>
    <property type="molecule type" value="Genomic_DNA"/>
</dbReference>
<name>A0AAD5WXE6_9PEZI</name>
<feature type="region of interest" description="Disordered" evidence="1">
    <location>
        <begin position="476"/>
        <end position="545"/>
    </location>
</feature>
<feature type="region of interest" description="Disordered" evidence="1">
    <location>
        <begin position="744"/>
        <end position="789"/>
    </location>
</feature>
<feature type="region of interest" description="Disordered" evidence="1">
    <location>
        <begin position="872"/>
        <end position="896"/>
    </location>
</feature>
<dbReference type="Proteomes" id="UP001201980">
    <property type="component" value="Unassembled WGS sequence"/>
</dbReference>
<dbReference type="InterPro" id="IPR001995">
    <property type="entry name" value="Peptidase_A2_cat"/>
</dbReference>
<organism evidence="3 4">
    <name type="scientific">Zalerion maritima</name>
    <dbReference type="NCBI Taxonomy" id="339359"/>
    <lineage>
        <taxon>Eukaryota</taxon>
        <taxon>Fungi</taxon>
        <taxon>Dikarya</taxon>
        <taxon>Ascomycota</taxon>
        <taxon>Pezizomycotina</taxon>
        <taxon>Sordariomycetes</taxon>
        <taxon>Lulworthiomycetidae</taxon>
        <taxon>Lulworthiales</taxon>
        <taxon>Lulworthiaceae</taxon>
        <taxon>Zalerion</taxon>
    </lineage>
</organism>
<evidence type="ECO:0000313" key="3">
    <source>
        <dbReference type="EMBL" id="KAJ2906387.1"/>
    </source>
</evidence>
<accession>A0AAD5WXE6</accession>
<feature type="region of interest" description="Disordered" evidence="1">
    <location>
        <begin position="577"/>
        <end position="668"/>
    </location>
</feature>
<evidence type="ECO:0000259" key="2">
    <source>
        <dbReference type="PROSITE" id="PS50175"/>
    </source>
</evidence>
<feature type="compositionally biased region" description="Polar residues" evidence="1">
    <location>
        <begin position="73"/>
        <end position="90"/>
    </location>
</feature>
<feature type="compositionally biased region" description="Gly residues" evidence="1">
    <location>
        <begin position="489"/>
        <end position="500"/>
    </location>
</feature>
<feature type="compositionally biased region" description="Pro residues" evidence="1">
    <location>
        <begin position="220"/>
        <end position="229"/>
    </location>
</feature>
<feature type="compositionally biased region" description="Polar residues" evidence="1">
    <location>
        <begin position="19"/>
        <end position="32"/>
    </location>
</feature>
<feature type="compositionally biased region" description="Pro residues" evidence="1">
    <location>
        <begin position="172"/>
        <end position="183"/>
    </location>
</feature>
<dbReference type="PROSITE" id="PS50175">
    <property type="entry name" value="ASP_PROT_RETROV"/>
    <property type="match status" value="1"/>
</dbReference>
<sequence>MVRKCSPGPARKQPARAASSASAKMQRQNNAAGNDDDDDNDDNDDDDDTRHWDRRYRAYSPTLVTSRGAIATPPSSTSGARSSQRRTLVQQHEPPLRRSARLTSSTGPARGAPNSGTGIRTTKEPPPPPPPPPVSPTNTLRIAPHVNEPGHREDGAGARTPVAAGGRFHQSRPPPPSRLPTPSPECYSEVGADTVDLDSEDPPSFSARQKQKQKQKQKPTLPPAIPPPRALLLPSASAFEPGPSTSTSTSRTPGPPGTLVVGKSLRHHSSPRTSFAAAFSEQLRAIESHVSQAQGPLASLPLSSVRSRVSAAAASHQHQHQHQHQYQHQHHRRKVRDRLSELRHALRSCSHPGEELNISAAIRAYQDGRIRGDGRRWSLFWGGRVVGTAGSYAEFAAGRRERMRAYARDFGRGGWFWYECPLAAAGDDDGRSGACTGGGGNTRGGEAGQHEWDEDIAGVSPTTDLFESEKERGVGRLRDWDVSEPGGRNQRGGGRRGGAVGAAAASTSKSSPASGNDSISSSSSSSSSSRSTSIEVGKTKAKRAAAVRIHDGGDVNVWGFGEMWCTIGYQAREELVSGPGPAITDEPSGRRKRPACSSPAQATSPAGKRRMGAGGGRRPEPQPQSPGTETPPFPPGAMALPDVTPPPSPPPAQDREGGGGGASGAARSHYTPHPKIFFNTMLDTGANLPMLPTSDLDILGIDPARYAAQTILTVSGIAGSTDAVRVYDLEVGLYEESSCVEGSIPRPILPVREGDDDGDDGDDDDTGTTRTGSRSERGTGRAGGWQRPPRSHLIQPVMFMPEHPGTTAQHLGRPNSNRLSGIWPFLTHYVASAPGSKTVYLGADRLDVLGPLKMPALTRWNWDADVGSSAAAVGGGGGGGGGRRIGAGGTRGGETALDKKGRAELKLLEVGEDLERRDGSGGGEVLWEKSASIISAVGAGGGGGGGNVTTGLKKGSHVETAKTLVMRQEIVGVENREGWYIEDVQTSKGFAMLYLKDERGNVRAKWEVDPGKTGANGRLRATRAGSR</sequence>
<protein>
    <recommendedName>
        <fullName evidence="2">Peptidase A2 domain-containing protein</fullName>
    </recommendedName>
</protein>
<feature type="compositionally biased region" description="Pro residues" evidence="1">
    <location>
        <begin position="124"/>
        <end position="135"/>
    </location>
</feature>
<feature type="compositionally biased region" description="Gly residues" evidence="1">
    <location>
        <begin position="873"/>
        <end position="892"/>
    </location>
</feature>
<feature type="compositionally biased region" description="Low complexity" evidence="1">
    <location>
        <begin position="230"/>
        <end position="252"/>
    </location>
</feature>
<evidence type="ECO:0000313" key="4">
    <source>
        <dbReference type="Proteomes" id="UP001201980"/>
    </source>
</evidence>
<reference evidence="3" key="1">
    <citation type="submission" date="2022-07" db="EMBL/GenBank/DDBJ databases">
        <title>Draft genome sequence of Zalerion maritima ATCC 34329, a (micro)plastics degrading marine fungus.</title>
        <authorList>
            <person name="Paco A."/>
            <person name="Goncalves M.F.M."/>
            <person name="Rocha-Santos T.A.P."/>
            <person name="Alves A."/>
        </authorList>
    </citation>
    <scope>NUCLEOTIDE SEQUENCE</scope>
    <source>
        <strain evidence="3">ATCC 34329</strain>
    </source>
</reference>
<dbReference type="GO" id="GO:0006508">
    <property type="term" value="P:proteolysis"/>
    <property type="evidence" value="ECO:0007669"/>
    <property type="project" value="InterPro"/>
</dbReference>
<feature type="region of interest" description="Disordered" evidence="1">
    <location>
        <begin position="1"/>
        <end position="268"/>
    </location>
</feature>
<dbReference type="AlphaFoldDB" id="A0AAD5WXE6"/>
<comment type="caution">
    <text evidence="3">The sequence shown here is derived from an EMBL/GenBank/DDBJ whole genome shotgun (WGS) entry which is preliminary data.</text>
</comment>
<feature type="compositionally biased region" description="Pro residues" evidence="1">
    <location>
        <begin position="643"/>
        <end position="652"/>
    </location>
</feature>
<evidence type="ECO:0000256" key="1">
    <source>
        <dbReference type="SAM" id="MobiDB-lite"/>
    </source>
</evidence>
<feature type="compositionally biased region" description="Low complexity" evidence="1">
    <location>
        <begin position="501"/>
        <end position="533"/>
    </location>
</feature>
<feature type="region of interest" description="Disordered" evidence="1">
    <location>
        <begin position="308"/>
        <end position="335"/>
    </location>
</feature>
<dbReference type="GO" id="GO:0004190">
    <property type="term" value="F:aspartic-type endopeptidase activity"/>
    <property type="evidence" value="ECO:0007669"/>
    <property type="project" value="InterPro"/>
</dbReference>